<dbReference type="SUPFAM" id="SSF50985">
    <property type="entry name" value="RCC1/BLIP-II"/>
    <property type="match status" value="3"/>
</dbReference>
<evidence type="ECO:0000313" key="4">
    <source>
        <dbReference type="EMBL" id="KAK3275787.1"/>
    </source>
</evidence>
<name>A0AAE0GD34_9CHLO</name>
<keyword evidence="3" id="KW-0732">Signal</keyword>
<evidence type="ECO:0000256" key="1">
    <source>
        <dbReference type="ARBA" id="ARBA00022737"/>
    </source>
</evidence>
<feature type="repeat" description="RCC1" evidence="2">
    <location>
        <begin position="167"/>
        <end position="227"/>
    </location>
</feature>
<protein>
    <submittedName>
        <fullName evidence="4">Uncharacterized protein</fullName>
    </submittedName>
</protein>
<dbReference type="InterPro" id="IPR009091">
    <property type="entry name" value="RCC1/BLIP-II"/>
</dbReference>
<reference evidence="4 5" key="1">
    <citation type="journal article" date="2015" name="Genome Biol. Evol.">
        <title>Comparative Genomics of a Bacterivorous Green Alga Reveals Evolutionary Causalities and Consequences of Phago-Mixotrophic Mode of Nutrition.</title>
        <authorList>
            <person name="Burns J.A."/>
            <person name="Paasch A."/>
            <person name="Narechania A."/>
            <person name="Kim E."/>
        </authorList>
    </citation>
    <scope>NUCLEOTIDE SEQUENCE [LARGE SCALE GENOMIC DNA]</scope>
    <source>
        <strain evidence="4 5">PLY_AMNH</strain>
    </source>
</reference>
<feature type="repeat" description="RCC1" evidence="2">
    <location>
        <begin position="321"/>
        <end position="377"/>
    </location>
</feature>
<feature type="repeat" description="RCC1" evidence="2">
    <location>
        <begin position="378"/>
        <end position="427"/>
    </location>
</feature>
<dbReference type="Pfam" id="PF13540">
    <property type="entry name" value="RCC1_2"/>
    <property type="match status" value="2"/>
</dbReference>
<evidence type="ECO:0000256" key="3">
    <source>
        <dbReference type="SAM" id="SignalP"/>
    </source>
</evidence>
<keyword evidence="5" id="KW-1185">Reference proteome</keyword>
<evidence type="ECO:0000313" key="5">
    <source>
        <dbReference type="Proteomes" id="UP001190700"/>
    </source>
</evidence>
<feature type="signal peptide" evidence="3">
    <location>
        <begin position="1"/>
        <end position="20"/>
    </location>
</feature>
<sequence length="689" mass="72007">MIWALLCILSALSSLPLTDGQSSPGYVQIFDGTCERNGYMTITESTECGAAADELDLVVSFSANTTSASRPYGCYYSSGSLYTNVDEQAIGNGYDGSRTPLCRLPPSPPPPPPPQDTSINVYGRNNYHQLGDGSTDNNARNVEMLTDLHVLKIVAGSDHSIAVTLNKDVYGWGRGTEGQLGTGVFSDITTPTQVFAAFSVEEVVTSPFWHVTFFSTGAGSWYATGESLLYDSSSGYSDVPYPAEVFADYAIQSLECGQKTVFFITTDGNVYAQGVNDYGVLGLGYASAVVETPIQTLTNCVGCTVTKVVAGGYHTFFVTSEGVYATGRSDMGQLGDGVSSSAVAEVYSWISPTRTMDGYGIVEVAAGLEHSVFRTESGNVYTCGSNTYGQLGTGDLSYRTTPTQILGSKLIGQVAASKHASFFFDLDGDRWMATGRNTYQQLNVGSSSSSISTPAYIGGEDSSYFQLAAGNEHTVSLHGWQHAPPVEIVFSPPPSPPPPRIIDYVTMGAGNNGHGELGTGSTSSVSPAEVVLSDLAVSKVLAAGTHSVILVSGGLLFTVGDNGYGQLCVGSTSTVLSPVQVASSVQLAFAGRYNTFYTSGDSFYACGRNDNGQLGDGTSNAATSAVATMDSYTVTQATAGTTHCIFLTSGGQAYSAGYNYQGVLGQSSDASRVTTPALADIPSGESVVS</sequence>
<dbReference type="PANTHER" id="PTHR22870">
    <property type="entry name" value="REGULATOR OF CHROMOSOME CONDENSATION"/>
    <property type="match status" value="1"/>
</dbReference>
<dbReference type="PRINTS" id="PR00633">
    <property type="entry name" value="RCCNDNSATION"/>
</dbReference>
<comment type="caution">
    <text evidence="4">The sequence shown here is derived from an EMBL/GenBank/DDBJ whole genome shotgun (WGS) entry which is preliminary data.</text>
</comment>
<feature type="repeat" description="RCC1" evidence="2">
    <location>
        <begin position="502"/>
        <end position="553"/>
    </location>
</feature>
<dbReference type="Proteomes" id="UP001190700">
    <property type="component" value="Unassembled WGS sequence"/>
</dbReference>
<dbReference type="AlphaFoldDB" id="A0AAE0GD34"/>
<proteinExistence type="predicted"/>
<dbReference type="Pfam" id="PF00415">
    <property type="entry name" value="RCC1"/>
    <property type="match status" value="2"/>
</dbReference>
<feature type="repeat" description="RCC1" evidence="2">
    <location>
        <begin position="117"/>
        <end position="166"/>
    </location>
</feature>
<accession>A0AAE0GD34</accession>
<dbReference type="PANTHER" id="PTHR22870:SF408">
    <property type="entry name" value="OS09G0560450 PROTEIN"/>
    <property type="match status" value="1"/>
</dbReference>
<dbReference type="EMBL" id="LGRX02007013">
    <property type="protein sequence ID" value="KAK3275787.1"/>
    <property type="molecule type" value="Genomic_DNA"/>
</dbReference>
<keyword evidence="1" id="KW-0677">Repeat</keyword>
<gene>
    <name evidence="4" type="ORF">CYMTET_16100</name>
</gene>
<dbReference type="InterPro" id="IPR051210">
    <property type="entry name" value="Ub_ligase/GEF_domain"/>
</dbReference>
<dbReference type="PROSITE" id="PS50012">
    <property type="entry name" value="RCC1_3"/>
    <property type="match status" value="7"/>
</dbReference>
<dbReference type="Gene3D" id="2.130.10.30">
    <property type="entry name" value="Regulator of chromosome condensation 1/beta-lactamase-inhibitor protein II"/>
    <property type="match status" value="3"/>
</dbReference>
<feature type="repeat" description="RCC1" evidence="2">
    <location>
        <begin position="268"/>
        <end position="321"/>
    </location>
</feature>
<feature type="non-terminal residue" evidence="4">
    <location>
        <position position="689"/>
    </location>
</feature>
<organism evidence="4 5">
    <name type="scientific">Cymbomonas tetramitiformis</name>
    <dbReference type="NCBI Taxonomy" id="36881"/>
    <lineage>
        <taxon>Eukaryota</taxon>
        <taxon>Viridiplantae</taxon>
        <taxon>Chlorophyta</taxon>
        <taxon>Pyramimonadophyceae</taxon>
        <taxon>Pyramimonadales</taxon>
        <taxon>Pyramimonadaceae</taxon>
        <taxon>Cymbomonas</taxon>
    </lineage>
</organism>
<feature type="chain" id="PRO_5042205101" evidence="3">
    <location>
        <begin position="21"/>
        <end position="689"/>
    </location>
</feature>
<evidence type="ECO:0000256" key="2">
    <source>
        <dbReference type="PROSITE-ProRule" id="PRU00235"/>
    </source>
</evidence>
<feature type="repeat" description="RCC1" evidence="2">
    <location>
        <begin position="601"/>
        <end position="650"/>
    </location>
</feature>
<dbReference type="InterPro" id="IPR000408">
    <property type="entry name" value="Reg_chr_condens"/>
</dbReference>